<sequence>VEVHELGAFDSCHKSYVFRGDRDVTQTSLEERLGLAGTQGGKVGEQNPHHGSGR</sequence>
<dbReference type="Gene3D" id="3.40.50.410">
    <property type="entry name" value="von Willebrand factor, type A domain"/>
    <property type="match status" value="1"/>
</dbReference>
<dbReference type="RefSeq" id="XP_014145815.1">
    <property type="nucleotide sequence ID" value="XM_014290340.1"/>
</dbReference>
<organism evidence="2 3">
    <name type="scientific">Sphaeroforma arctica JP610</name>
    <dbReference type="NCBI Taxonomy" id="667725"/>
    <lineage>
        <taxon>Eukaryota</taxon>
        <taxon>Ichthyosporea</taxon>
        <taxon>Ichthyophonida</taxon>
        <taxon>Sphaeroforma</taxon>
    </lineage>
</organism>
<dbReference type="EMBL" id="KQ247876">
    <property type="protein sequence ID" value="KNC71913.1"/>
    <property type="molecule type" value="Genomic_DNA"/>
</dbReference>
<evidence type="ECO:0000256" key="1">
    <source>
        <dbReference type="SAM" id="MobiDB-lite"/>
    </source>
</evidence>
<proteinExistence type="predicted"/>
<gene>
    <name evidence="2" type="ORF">SARC_15539</name>
</gene>
<dbReference type="Proteomes" id="UP000054560">
    <property type="component" value="Unassembled WGS sequence"/>
</dbReference>
<protein>
    <submittedName>
        <fullName evidence="2">Uncharacterized protein</fullName>
    </submittedName>
</protein>
<keyword evidence="3" id="KW-1185">Reference proteome</keyword>
<name>A0A0L0F6Y4_9EUKA</name>
<reference evidence="2 3" key="1">
    <citation type="submission" date="2011-02" db="EMBL/GenBank/DDBJ databases">
        <title>The Genome Sequence of Sphaeroforma arctica JP610.</title>
        <authorList>
            <consortium name="The Broad Institute Genome Sequencing Platform"/>
            <person name="Russ C."/>
            <person name="Cuomo C."/>
            <person name="Young S.K."/>
            <person name="Zeng Q."/>
            <person name="Gargeya S."/>
            <person name="Alvarado L."/>
            <person name="Berlin A."/>
            <person name="Chapman S.B."/>
            <person name="Chen Z."/>
            <person name="Freedman E."/>
            <person name="Gellesch M."/>
            <person name="Goldberg J."/>
            <person name="Griggs A."/>
            <person name="Gujja S."/>
            <person name="Heilman E."/>
            <person name="Heiman D."/>
            <person name="Howarth C."/>
            <person name="Mehta T."/>
            <person name="Neiman D."/>
            <person name="Pearson M."/>
            <person name="Roberts A."/>
            <person name="Saif S."/>
            <person name="Shea T."/>
            <person name="Shenoy N."/>
            <person name="Sisk P."/>
            <person name="Stolte C."/>
            <person name="Sykes S."/>
            <person name="White J."/>
            <person name="Yandava C."/>
            <person name="Burger G."/>
            <person name="Gray M.W."/>
            <person name="Holland P.W.H."/>
            <person name="King N."/>
            <person name="Lang F.B.F."/>
            <person name="Roger A.J."/>
            <person name="Ruiz-Trillo I."/>
            <person name="Haas B."/>
            <person name="Nusbaum C."/>
            <person name="Birren B."/>
        </authorList>
    </citation>
    <scope>NUCLEOTIDE SEQUENCE [LARGE SCALE GENOMIC DNA]</scope>
    <source>
        <strain evidence="2 3">JP610</strain>
    </source>
</reference>
<feature type="region of interest" description="Disordered" evidence="1">
    <location>
        <begin position="33"/>
        <end position="54"/>
    </location>
</feature>
<dbReference type="GeneID" id="25916043"/>
<accession>A0A0L0F6Y4</accession>
<evidence type="ECO:0000313" key="3">
    <source>
        <dbReference type="Proteomes" id="UP000054560"/>
    </source>
</evidence>
<dbReference type="InterPro" id="IPR036465">
    <property type="entry name" value="vWFA_dom_sf"/>
</dbReference>
<evidence type="ECO:0000313" key="2">
    <source>
        <dbReference type="EMBL" id="KNC71913.1"/>
    </source>
</evidence>
<dbReference type="AlphaFoldDB" id="A0A0L0F6Y4"/>
<feature type="non-terminal residue" evidence="2">
    <location>
        <position position="1"/>
    </location>
</feature>